<keyword evidence="1" id="KW-0472">Membrane</keyword>
<evidence type="ECO:0000256" key="1">
    <source>
        <dbReference type="SAM" id="Phobius"/>
    </source>
</evidence>
<comment type="caution">
    <text evidence="2">The sequence shown here is derived from an EMBL/GenBank/DDBJ whole genome shotgun (WGS) entry which is preliminary data.</text>
</comment>
<accession>A0ABU8X740</accession>
<keyword evidence="3" id="KW-1185">Reference proteome</keyword>
<dbReference type="NCBIfam" id="TIGR02532">
    <property type="entry name" value="IV_pilin_GFxxxE"/>
    <property type="match status" value="1"/>
</dbReference>
<dbReference type="EMBL" id="JBBKZS010000003">
    <property type="protein sequence ID" value="MEJ8854899.1"/>
    <property type="molecule type" value="Genomic_DNA"/>
</dbReference>
<gene>
    <name evidence="2" type="primary">pilV</name>
    <name evidence="2" type="ORF">WKW79_09995</name>
</gene>
<proteinExistence type="predicted"/>
<keyword evidence="1" id="KW-0812">Transmembrane</keyword>
<dbReference type="Proteomes" id="UP001367030">
    <property type="component" value="Unassembled WGS sequence"/>
</dbReference>
<organism evidence="2 3">
    <name type="scientific">Variovorax robiniae</name>
    <dbReference type="NCBI Taxonomy" id="1836199"/>
    <lineage>
        <taxon>Bacteria</taxon>
        <taxon>Pseudomonadati</taxon>
        <taxon>Pseudomonadota</taxon>
        <taxon>Betaproteobacteria</taxon>
        <taxon>Burkholderiales</taxon>
        <taxon>Comamonadaceae</taxon>
        <taxon>Variovorax</taxon>
    </lineage>
</organism>
<dbReference type="RefSeq" id="WP_340334988.1">
    <property type="nucleotide sequence ID" value="NZ_JBBKZS010000003.1"/>
</dbReference>
<dbReference type="Pfam" id="PF07963">
    <property type="entry name" value="N_methyl"/>
    <property type="match status" value="1"/>
</dbReference>
<name>A0ABU8X740_9BURK</name>
<reference evidence="2 3" key="1">
    <citation type="submission" date="2024-03" db="EMBL/GenBank/DDBJ databases">
        <title>Novel species of the genus Variovorax.</title>
        <authorList>
            <person name="Liu Q."/>
            <person name="Xin Y.-H."/>
        </authorList>
    </citation>
    <scope>NUCLEOTIDE SEQUENCE [LARGE SCALE GENOMIC DNA]</scope>
    <source>
        <strain evidence="2 3">KACC 18901</strain>
    </source>
</reference>
<feature type="transmembrane region" description="Helical" evidence="1">
    <location>
        <begin position="16"/>
        <end position="36"/>
    </location>
</feature>
<keyword evidence="1" id="KW-1133">Transmembrane helix</keyword>
<dbReference type="InterPro" id="IPR013362">
    <property type="entry name" value="Pilus_4_PilV"/>
</dbReference>
<dbReference type="NCBIfam" id="TIGR02523">
    <property type="entry name" value="type_IV_pilV"/>
    <property type="match status" value="1"/>
</dbReference>
<evidence type="ECO:0000313" key="2">
    <source>
        <dbReference type="EMBL" id="MEJ8854899.1"/>
    </source>
</evidence>
<dbReference type="InterPro" id="IPR012902">
    <property type="entry name" value="N_methyl_site"/>
</dbReference>
<sequence length="193" mass="20361">MALPHPRRPRLAQRGFTLLEVMVAVLLLTIGIFGFAKMQALAISSTQTASSRSIVAMQANSLAAAMHGGREFWGEGVVARTFSTNGATVTDATGVLTTAGPNNCESATKPTIESMCTPQQIATREVGLWAFNLNALLPGATSLVNCSTRTTTTPVSCVLTIQWNDRYINSTKTAAGTGFGTSGGRSFTLYIEP</sequence>
<evidence type="ECO:0000313" key="3">
    <source>
        <dbReference type="Proteomes" id="UP001367030"/>
    </source>
</evidence>
<protein>
    <submittedName>
        <fullName evidence="2">Type IV pilus modification protein PilV</fullName>
    </submittedName>
</protein>